<evidence type="ECO:0000259" key="1">
    <source>
        <dbReference type="Pfam" id="PF04248"/>
    </source>
</evidence>
<dbReference type="Pfam" id="PF04248">
    <property type="entry name" value="NTP_transf_9"/>
    <property type="match status" value="1"/>
</dbReference>
<dbReference type="InterPro" id="IPR038694">
    <property type="entry name" value="DUF427_sf"/>
</dbReference>
<dbReference type="Proteomes" id="UP001597176">
    <property type="component" value="Unassembled WGS sequence"/>
</dbReference>
<accession>A0ABW3WZC5</accession>
<name>A0ABW3WZC5_9HYPH</name>
<keyword evidence="3" id="KW-1185">Reference proteome</keyword>
<dbReference type="PANTHER" id="PTHR43058">
    <property type="entry name" value="SLR0655 PROTEIN"/>
    <property type="match status" value="1"/>
</dbReference>
<dbReference type="EMBL" id="JBHTND010000012">
    <property type="protein sequence ID" value="MFD1302013.1"/>
    <property type="molecule type" value="Genomic_DNA"/>
</dbReference>
<dbReference type="InterPro" id="IPR007361">
    <property type="entry name" value="DUF427"/>
</dbReference>
<evidence type="ECO:0000313" key="2">
    <source>
        <dbReference type="EMBL" id="MFD1302013.1"/>
    </source>
</evidence>
<dbReference type="RefSeq" id="WP_238205938.1">
    <property type="nucleotide sequence ID" value="NZ_JBHTND010000012.1"/>
</dbReference>
<dbReference type="Gene3D" id="2.170.150.40">
    <property type="entry name" value="Domain of unknown function (DUF427)"/>
    <property type="match status" value="1"/>
</dbReference>
<sequence length="164" mass="17740">MHPRPLPHGPDQESVWDYPRPPRLERVAARLRVIFAGTIIADTVSGYRVLETSHPPTYYFPPGDVADGALGPARMAGMCEWKGRAVLHDLQVGGLRVEGAAWAYPRPTQDFQAIAGFLAFYAGAMEACFVGDVKAEPQPGGFYGGWITPEIVGPFKGGPGTMGW</sequence>
<dbReference type="PANTHER" id="PTHR43058:SF1">
    <property type="entry name" value="DUF427 DOMAIN-CONTAINING PROTEIN"/>
    <property type="match status" value="1"/>
</dbReference>
<proteinExistence type="predicted"/>
<feature type="domain" description="DUF427" evidence="1">
    <location>
        <begin position="32"/>
        <end position="122"/>
    </location>
</feature>
<evidence type="ECO:0000313" key="3">
    <source>
        <dbReference type="Proteomes" id="UP001597176"/>
    </source>
</evidence>
<reference evidence="3" key="1">
    <citation type="journal article" date="2019" name="Int. J. Syst. Evol. Microbiol.">
        <title>The Global Catalogue of Microorganisms (GCM) 10K type strain sequencing project: providing services to taxonomists for standard genome sequencing and annotation.</title>
        <authorList>
            <consortium name="The Broad Institute Genomics Platform"/>
            <consortium name="The Broad Institute Genome Sequencing Center for Infectious Disease"/>
            <person name="Wu L."/>
            <person name="Ma J."/>
        </authorList>
    </citation>
    <scope>NUCLEOTIDE SEQUENCE [LARGE SCALE GENOMIC DNA]</scope>
    <source>
        <strain evidence="3">CCUG 56108</strain>
    </source>
</reference>
<organism evidence="2 3">
    <name type="scientific">Methylobacterium marchantiae</name>
    <dbReference type="NCBI Taxonomy" id="600331"/>
    <lineage>
        <taxon>Bacteria</taxon>
        <taxon>Pseudomonadati</taxon>
        <taxon>Pseudomonadota</taxon>
        <taxon>Alphaproteobacteria</taxon>
        <taxon>Hyphomicrobiales</taxon>
        <taxon>Methylobacteriaceae</taxon>
        <taxon>Methylobacterium</taxon>
    </lineage>
</organism>
<comment type="caution">
    <text evidence="2">The sequence shown here is derived from an EMBL/GenBank/DDBJ whole genome shotgun (WGS) entry which is preliminary data.</text>
</comment>
<gene>
    <name evidence="2" type="ORF">ACFQ4G_10490</name>
</gene>
<protein>
    <submittedName>
        <fullName evidence="2">DUF427 domain-containing protein</fullName>
    </submittedName>
</protein>